<evidence type="ECO:0000256" key="7">
    <source>
        <dbReference type="ARBA" id="ARBA00022692"/>
    </source>
</evidence>
<accession>A0A0R1VZ36</accession>
<dbReference type="PANTHER" id="PTHR43738">
    <property type="entry name" value="ABC TRANSPORTER, MEMBRANE PROTEIN"/>
    <property type="match status" value="1"/>
</dbReference>
<feature type="transmembrane region" description="Helical" evidence="11">
    <location>
        <begin position="286"/>
        <end position="310"/>
    </location>
</feature>
<keyword evidence="9 11" id="KW-0472">Membrane</keyword>
<dbReference type="STRING" id="1423807.FD16_GL001095"/>
<dbReference type="InterPro" id="IPR051125">
    <property type="entry name" value="ABC-4/HrtB_transporter"/>
</dbReference>
<keyword evidence="5" id="KW-0813">Transport</keyword>
<evidence type="ECO:0000259" key="12">
    <source>
        <dbReference type="Pfam" id="PF02687"/>
    </source>
</evidence>
<reference evidence="13 14" key="1">
    <citation type="journal article" date="2015" name="Genome Announc.">
        <title>Expanding the biotechnology potential of lactobacilli through comparative genomics of 213 strains and associated genera.</title>
        <authorList>
            <person name="Sun Z."/>
            <person name="Harris H.M."/>
            <person name="McCann A."/>
            <person name="Guo C."/>
            <person name="Argimon S."/>
            <person name="Zhang W."/>
            <person name="Yang X."/>
            <person name="Jeffery I.B."/>
            <person name="Cooney J.C."/>
            <person name="Kagawa T.F."/>
            <person name="Liu W."/>
            <person name="Song Y."/>
            <person name="Salvetti E."/>
            <person name="Wrobel A."/>
            <person name="Rasinkangas P."/>
            <person name="Parkhill J."/>
            <person name="Rea M.C."/>
            <person name="O'Sullivan O."/>
            <person name="Ritari J."/>
            <person name="Douillard F.P."/>
            <person name="Paul Ross R."/>
            <person name="Yang R."/>
            <person name="Briner A.E."/>
            <person name="Felis G.E."/>
            <person name="de Vos W.M."/>
            <person name="Barrangou R."/>
            <person name="Klaenhammer T.R."/>
            <person name="Caufield P.W."/>
            <person name="Cui Y."/>
            <person name="Zhang H."/>
            <person name="O'Toole P.W."/>
        </authorList>
    </citation>
    <scope>NUCLEOTIDE SEQUENCE [LARGE SCALE GENOMIC DNA]</scope>
    <source>
        <strain evidence="13 14">DSM 5007</strain>
    </source>
</reference>
<evidence type="ECO:0000256" key="5">
    <source>
        <dbReference type="ARBA" id="ARBA00022448"/>
    </source>
</evidence>
<dbReference type="OrthoDB" id="384327at2"/>
<comment type="subunit">
    <text evidence="3">The complex is composed of two ATP-binding proteins (HrtA), two transmembrane proteins (HrtB) and a solute-binding protein.</text>
</comment>
<evidence type="ECO:0000313" key="13">
    <source>
        <dbReference type="EMBL" id="KRM10794.1"/>
    </source>
</evidence>
<feature type="transmembrane region" description="Helical" evidence="11">
    <location>
        <begin position="247"/>
        <end position="265"/>
    </location>
</feature>
<evidence type="ECO:0000256" key="8">
    <source>
        <dbReference type="ARBA" id="ARBA00022989"/>
    </source>
</evidence>
<protein>
    <recommendedName>
        <fullName evidence="4">Putative hemin transport system permease protein HrtB</fullName>
    </recommendedName>
</protein>
<dbReference type="eggNOG" id="COG0577">
    <property type="taxonomic scope" value="Bacteria"/>
</dbReference>
<evidence type="ECO:0000256" key="3">
    <source>
        <dbReference type="ARBA" id="ARBA00011131"/>
    </source>
</evidence>
<dbReference type="PATRIC" id="fig|1423807.3.peg.1115"/>
<gene>
    <name evidence="13" type="ORF">FD16_GL001095</name>
</gene>
<evidence type="ECO:0000256" key="10">
    <source>
        <dbReference type="ARBA" id="ARBA00024973"/>
    </source>
</evidence>
<keyword evidence="14" id="KW-1185">Reference proteome</keyword>
<keyword evidence="7 11" id="KW-0812">Transmembrane</keyword>
<dbReference type="EMBL" id="AZGF01000025">
    <property type="protein sequence ID" value="KRM10794.1"/>
    <property type="molecule type" value="Genomic_DNA"/>
</dbReference>
<comment type="function">
    <text evidence="10">Part of the ABC transporter complex hrt involved in hemin import. Responsible for the translocation of the substrate across the membrane.</text>
</comment>
<dbReference type="AlphaFoldDB" id="A0A0R1VZ36"/>
<evidence type="ECO:0000256" key="4">
    <source>
        <dbReference type="ARBA" id="ARBA00016962"/>
    </source>
</evidence>
<feature type="domain" description="ABC3 transporter permease C-terminal" evidence="12">
    <location>
        <begin position="246"/>
        <end position="357"/>
    </location>
</feature>
<evidence type="ECO:0000313" key="14">
    <source>
        <dbReference type="Proteomes" id="UP000051820"/>
    </source>
</evidence>
<comment type="subcellular location">
    <subcellularLocation>
        <location evidence="1">Cell membrane</location>
        <topology evidence="1">Multi-pass membrane protein</topology>
    </subcellularLocation>
</comment>
<dbReference type="Proteomes" id="UP000051820">
    <property type="component" value="Unassembled WGS sequence"/>
</dbReference>
<comment type="caution">
    <text evidence="13">The sequence shown here is derived from an EMBL/GenBank/DDBJ whole genome shotgun (WGS) entry which is preliminary data.</text>
</comment>
<organism evidence="13 14">
    <name type="scientific">Paucilactobacillus suebicus DSM 5007 = KCTC 3549</name>
    <dbReference type="NCBI Taxonomy" id="1423807"/>
    <lineage>
        <taxon>Bacteria</taxon>
        <taxon>Bacillati</taxon>
        <taxon>Bacillota</taxon>
        <taxon>Bacilli</taxon>
        <taxon>Lactobacillales</taxon>
        <taxon>Lactobacillaceae</taxon>
        <taxon>Paucilactobacillus</taxon>
    </lineage>
</organism>
<dbReference type="RefSeq" id="WP_010621056.1">
    <property type="nucleotide sequence ID" value="NZ_AZGF01000025.1"/>
</dbReference>
<dbReference type="InterPro" id="IPR003838">
    <property type="entry name" value="ABC3_permease_C"/>
</dbReference>
<evidence type="ECO:0000256" key="11">
    <source>
        <dbReference type="SAM" id="Phobius"/>
    </source>
</evidence>
<evidence type="ECO:0000256" key="6">
    <source>
        <dbReference type="ARBA" id="ARBA00022475"/>
    </source>
</evidence>
<evidence type="ECO:0000256" key="1">
    <source>
        <dbReference type="ARBA" id="ARBA00004651"/>
    </source>
</evidence>
<name>A0A0R1VZ36_9LACO</name>
<proteinExistence type="inferred from homology"/>
<dbReference type="Pfam" id="PF02687">
    <property type="entry name" value="FtsX"/>
    <property type="match status" value="1"/>
</dbReference>
<sequence>MFLAIKEMKYAKLRYFLIIGIMLLVSYVVFMLSGLANGLATGHKQAITDWDASTIVLSSDSNKIANASMMTRSDLTRIQAKRKAAVGLLSTSSRLSGHSGKTNVSIFGAQENSFVVPSLIEGHKYSNDHEVIISANLKNDGYSLGDKIKLGNDPHAFKIVGISKSTTYSIQPVIYLNLNAYASLKGTSGELTTAQQPISLVAVKGQSPEATKITTHKSDAKLSKLSVNEFITNLPGYSAEKLTLNTMIYFLFVIVAAVLGIFLYVMTMQKISLFGVLKAQGIKNSYLIQSVVGQSLIVSVIGVVLAFILSVLTSLVLPAAMPFTVNTSEWLLYGAVLIIVSMIGALFSIHSIIKVDPINAIGGE</sequence>
<evidence type="ECO:0000256" key="9">
    <source>
        <dbReference type="ARBA" id="ARBA00023136"/>
    </source>
</evidence>
<feature type="transmembrane region" description="Helical" evidence="11">
    <location>
        <begin position="15"/>
        <end position="36"/>
    </location>
</feature>
<keyword evidence="6" id="KW-1003">Cell membrane</keyword>
<feature type="transmembrane region" description="Helical" evidence="11">
    <location>
        <begin position="330"/>
        <end position="349"/>
    </location>
</feature>
<evidence type="ECO:0000256" key="2">
    <source>
        <dbReference type="ARBA" id="ARBA00008697"/>
    </source>
</evidence>
<dbReference type="GO" id="GO:0005886">
    <property type="term" value="C:plasma membrane"/>
    <property type="evidence" value="ECO:0007669"/>
    <property type="project" value="UniProtKB-SubCell"/>
</dbReference>
<dbReference type="PANTHER" id="PTHR43738:SF1">
    <property type="entry name" value="HEMIN TRANSPORT SYSTEM PERMEASE PROTEIN HRTB-RELATED"/>
    <property type="match status" value="1"/>
</dbReference>
<keyword evidence="8 11" id="KW-1133">Transmembrane helix</keyword>
<comment type="similarity">
    <text evidence="2">Belongs to the ABC-4 integral membrane protein family. HrtB subfamily.</text>
</comment>